<evidence type="ECO:0000313" key="2">
    <source>
        <dbReference type="EMBL" id="MBT3142044.1"/>
    </source>
</evidence>
<dbReference type="InterPro" id="IPR001845">
    <property type="entry name" value="HTH_ArsR_DNA-bd_dom"/>
</dbReference>
<proteinExistence type="predicted"/>
<dbReference type="RefSeq" id="WP_215193924.1">
    <property type="nucleotide sequence ID" value="NZ_JAHHDY010000015.1"/>
</dbReference>
<dbReference type="InterPro" id="IPR036390">
    <property type="entry name" value="WH_DNA-bd_sf"/>
</dbReference>
<accession>A0ABS5WSE7</accession>
<dbReference type="InterPro" id="IPR011991">
    <property type="entry name" value="ArsR-like_HTH"/>
</dbReference>
<dbReference type="InterPro" id="IPR036388">
    <property type="entry name" value="WH-like_DNA-bd_sf"/>
</dbReference>
<dbReference type="CDD" id="cd00090">
    <property type="entry name" value="HTH_ARSR"/>
    <property type="match status" value="1"/>
</dbReference>
<protein>
    <submittedName>
        <fullName evidence="2">Helix-turn-helix domain-containing protein</fullName>
    </submittedName>
</protein>
<dbReference type="SMART" id="SM00418">
    <property type="entry name" value="HTH_ARSR"/>
    <property type="match status" value="1"/>
</dbReference>
<sequence>MTLTPRLDILGAALADTSRSQMLCELMDGRAFTSKELASAAGISPQTASVHLKHLQRAGLISSLRSGRCLYHRIAGEEIAQALETLATLAPADHLYRVQQRKGGKAELLVARSCYDHLAGRLGVALADSLNALGDLIPDGDQYTPVPSERWMKLGVHLPNGPGKRPFARACLDWTERKHHIAGPLAKQLLTHALASDWVQRQTGKRGLLISATGLGAFEQILAIPSEFLSEGAA</sequence>
<dbReference type="Gene3D" id="1.10.10.10">
    <property type="entry name" value="Winged helix-like DNA-binding domain superfamily/Winged helix DNA-binding domain"/>
    <property type="match status" value="1"/>
</dbReference>
<gene>
    <name evidence="2" type="ORF">KL867_13335</name>
</gene>
<keyword evidence="3" id="KW-1185">Reference proteome</keyword>
<comment type="caution">
    <text evidence="2">The sequence shown here is derived from an EMBL/GenBank/DDBJ whole genome shotgun (WGS) entry which is preliminary data.</text>
</comment>
<dbReference type="PRINTS" id="PR00778">
    <property type="entry name" value="HTHARSR"/>
</dbReference>
<evidence type="ECO:0000259" key="1">
    <source>
        <dbReference type="PROSITE" id="PS50987"/>
    </source>
</evidence>
<dbReference type="Pfam" id="PF12840">
    <property type="entry name" value="HTH_20"/>
    <property type="match status" value="1"/>
</dbReference>
<name>A0ABS5WSE7_9RHOB</name>
<organism evidence="2 3">
    <name type="scientific">Falsiruegeria litorea</name>
    <dbReference type="NCBI Taxonomy" id="1280831"/>
    <lineage>
        <taxon>Bacteria</taxon>
        <taxon>Pseudomonadati</taxon>
        <taxon>Pseudomonadota</taxon>
        <taxon>Alphaproteobacteria</taxon>
        <taxon>Rhodobacterales</taxon>
        <taxon>Roseobacteraceae</taxon>
        <taxon>Falsiruegeria</taxon>
    </lineage>
</organism>
<reference evidence="2 3" key="1">
    <citation type="submission" date="2021-05" db="EMBL/GenBank/DDBJ databases">
        <title>Draft genomes of marine bacteria isolated from model chitin particles.</title>
        <authorList>
            <person name="Datta M.S."/>
            <person name="Schwartzman J.A."/>
            <person name="Cordero O."/>
        </authorList>
    </citation>
    <scope>NUCLEOTIDE SEQUENCE [LARGE SCALE GENOMIC DNA]</scope>
    <source>
        <strain evidence="2 3">4E07</strain>
    </source>
</reference>
<dbReference type="EMBL" id="JAHHDY010000015">
    <property type="protein sequence ID" value="MBT3142044.1"/>
    <property type="molecule type" value="Genomic_DNA"/>
</dbReference>
<dbReference type="PANTHER" id="PTHR39168:SF1">
    <property type="entry name" value="TRANSCRIPTIONAL REGULATORY PROTEIN"/>
    <property type="match status" value="1"/>
</dbReference>
<dbReference type="PROSITE" id="PS50987">
    <property type="entry name" value="HTH_ARSR_2"/>
    <property type="match status" value="1"/>
</dbReference>
<dbReference type="InterPro" id="IPR052543">
    <property type="entry name" value="HTH_Metal-responsive_Reg"/>
</dbReference>
<dbReference type="Proteomes" id="UP000763802">
    <property type="component" value="Unassembled WGS sequence"/>
</dbReference>
<feature type="domain" description="HTH arsR-type" evidence="1">
    <location>
        <begin position="1"/>
        <end position="94"/>
    </location>
</feature>
<dbReference type="SUPFAM" id="SSF46785">
    <property type="entry name" value="Winged helix' DNA-binding domain"/>
    <property type="match status" value="1"/>
</dbReference>
<evidence type="ECO:0000313" key="3">
    <source>
        <dbReference type="Proteomes" id="UP000763802"/>
    </source>
</evidence>
<dbReference type="PANTHER" id="PTHR39168">
    <property type="entry name" value="TRANSCRIPTIONAL REGULATOR-RELATED"/>
    <property type="match status" value="1"/>
</dbReference>